<feature type="compositionally biased region" description="Basic and acidic residues" evidence="1">
    <location>
        <begin position="238"/>
        <end position="262"/>
    </location>
</feature>
<gene>
    <name evidence="2" type="ORF">ANCDUO_22315</name>
</gene>
<dbReference type="EMBL" id="KN767466">
    <property type="protein sequence ID" value="KIH47621.1"/>
    <property type="molecule type" value="Genomic_DNA"/>
</dbReference>
<feature type="compositionally biased region" description="Basic and acidic residues" evidence="1">
    <location>
        <begin position="65"/>
        <end position="83"/>
    </location>
</feature>
<evidence type="ECO:0000313" key="2">
    <source>
        <dbReference type="EMBL" id="KIH47621.1"/>
    </source>
</evidence>
<feature type="region of interest" description="Disordered" evidence="1">
    <location>
        <begin position="65"/>
        <end position="84"/>
    </location>
</feature>
<protein>
    <submittedName>
        <fullName evidence="2">Uncharacterized protein</fullName>
    </submittedName>
</protein>
<feature type="compositionally biased region" description="Basic residues" evidence="1">
    <location>
        <begin position="306"/>
        <end position="320"/>
    </location>
</feature>
<sequence>MVRFLRSDRNLALATLDDLILDKDWPQSVSIIHEEELCALVDPVPEFDYTVALPPDYVTDLDRDIEHSRGDSEPDGDDGKGNADAHAALPKLKYEMTVRSVESGIATVSKITMYYCAPNERPKMMLQTRDGFEYRINNTLLRERAGGINASVHMQDVAEALTDEVQALEELLSLTHNKSKVTKKGKCARASKPNCIVKEEPAEEYQEPARDHSCDREPISAQAWISIIEEEPPEEIQEPVRNHSSECKRARAQKPDRVVKEEPPDEVQDPVRNHSNDRKRARAQKPVRAIKEEPPEEVKEPVRNHSSGRRRARAQKPARVVKKEPPEEIQDPVRNHSNDRKRARAQKPVRAIKEEPPEEVQELVRNHTNDRKRARTQKPARVVKEEPPEEIQDPVRNHSNDRKRARSPKREPVIKEEPPDEIQELVPSDDHVWVADYMAEVARSGKSSMSWKEIRPAFKEYFKVTTILLV</sequence>
<dbReference type="AlphaFoldDB" id="A0A0C2FRQ8"/>
<name>A0A0C2FRQ8_9BILA</name>
<feature type="compositionally biased region" description="Basic and acidic residues" evidence="1">
    <location>
        <begin position="362"/>
        <end position="371"/>
    </location>
</feature>
<accession>A0A0C2FRQ8</accession>
<dbReference type="Proteomes" id="UP000054047">
    <property type="component" value="Unassembled WGS sequence"/>
</dbReference>
<evidence type="ECO:0000256" key="1">
    <source>
        <dbReference type="SAM" id="MobiDB-lite"/>
    </source>
</evidence>
<feature type="region of interest" description="Disordered" evidence="1">
    <location>
        <begin position="230"/>
        <end position="421"/>
    </location>
</feature>
<reference evidence="2 3" key="1">
    <citation type="submission" date="2013-12" db="EMBL/GenBank/DDBJ databases">
        <title>Draft genome of the parsitic nematode Ancylostoma duodenale.</title>
        <authorList>
            <person name="Mitreva M."/>
        </authorList>
    </citation>
    <scope>NUCLEOTIDE SEQUENCE [LARGE SCALE GENOMIC DNA]</scope>
    <source>
        <strain evidence="2 3">Zhejiang</strain>
    </source>
</reference>
<feature type="compositionally biased region" description="Basic and acidic residues" evidence="1">
    <location>
        <begin position="321"/>
        <end position="340"/>
    </location>
</feature>
<feature type="compositionally biased region" description="Basic and acidic residues" evidence="1">
    <location>
        <begin position="269"/>
        <end position="278"/>
    </location>
</feature>
<evidence type="ECO:0000313" key="3">
    <source>
        <dbReference type="Proteomes" id="UP000054047"/>
    </source>
</evidence>
<organism evidence="2 3">
    <name type="scientific">Ancylostoma duodenale</name>
    <dbReference type="NCBI Taxonomy" id="51022"/>
    <lineage>
        <taxon>Eukaryota</taxon>
        <taxon>Metazoa</taxon>
        <taxon>Ecdysozoa</taxon>
        <taxon>Nematoda</taxon>
        <taxon>Chromadorea</taxon>
        <taxon>Rhabditida</taxon>
        <taxon>Rhabditina</taxon>
        <taxon>Rhabditomorpha</taxon>
        <taxon>Strongyloidea</taxon>
        <taxon>Ancylostomatidae</taxon>
        <taxon>Ancylostomatinae</taxon>
        <taxon>Ancylostoma</taxon>
    </lineage>
</organism>
<proteinExistence type="predicted"/>
<dbReference type="OrthoDB" id="5906525at2759"/>
<feature type="compositionally biased region" description="Basic and acidic residues" evidence="1">
    <location>
        <begin position="393"/>
        <end position="417"/>
    </location>
</feature>
<keyword evidence="3" id="KW-1185">Reference proteome</keyword>
<feature type="compositionally biased region" description="Basic and acidic residues" evidence="1">
    <location>
        <begin position="289"/>
        <end position="303"/>
    </location>
</feature>